<dbReference type="EMBL" id="SMJU01000017">
    <property type="protein sequence ID" value="TDB60427.1"/>
    <property type="molecule type" value="Genomic_DNA"/>
</dbReference>
<dbReference type="OrthoDB" id="9791280at2"/>
<evidence type="ECO:0000256" key="3">
    <source>
        <dbReference type="ARBA" id="ARBA00022837"/>
    </source>
</evidence>
<comment type="cofactor">
    <cofactor evidence="1">
        <name>Ca(2+)</name>
        <dbReference type="ChEBI" id="CHEBI:29108"/>
    </cofactor>
</comment>
<dbReference type="InterPro" id="IPR014718">
    <property type="entry name" value="GH-type_carb-bd"/>
</dbReference>
<dbReference type="AlphaFoldDB" id="A0A4R4JZL5"/>
<accession>A0A4R4JZL5</accession>
<evidence type="ECO:0000313" key="4">
    <source>
        <dbReference type="EMBL" id="TDB60427.1"/>
    </source>
</evidence>
<gene>
    <name evidence="4" type="ORF">EZE20_21075</name>
</gene>
<sequence>MDQETVIHWNNKAGNPAQLGGIETATLDNGSGRGTRIAWINTGTGLRYKVVLDRAMDIADAFYNQHSLAWLSQVGITPPAPFSDSGINWLRTFGGGLLTTCGLSHVGGPESDAYGTRGLHGRISNSSTELESIVQPDPQRGRLSMSITGRIREVCVFGPVLELRRTISGTLGEPYLHIHDEVINRGNTNASHMLLYHLNFGYPLVDEGASIVWNGSWKSRDGNPDNPIFHEGGTFKTCPAPLDAHAGTGEEAAFIDPTPDETGHCHCGIYNPMLGLAVAVHFNKNELPSLTNWQHWGKGEYVTGLEPGTHPPIGQAKARELGTLIELAPGESRSYNLRMEVLHQPETISSFLNQSSLTNN</sequence>
<evidence type="ECO:0000313" key="5">
    <source>
        <dbReference type="Proteomes" id="UP000295706"/>
    </source>
</evidence>
<dbReference type="CDD" id="cd09023">
    <property type="entry name" value="Aldose_epim_Ec_c4013"/>
    <property type="match status" value="1"/>
</dbReference>
<evidence type="ECO:0000256" key="1">
    <source>
        <dbReference type="ARBA" id="ARBA00001913"/>
    </source>
</evidence>
<name>A0A4R4JZL5_9BACT</name>
<proteinExistence type="predicted"/>
<comment type="caution">
    <text evidence="4">The sequence shown here is derived from an EMBL/GenBank/DDBJ whole genome shotgun (WGS) entry which is preliminary data.</text>
</comment>
<keyword evidence="3" id="KW-0106">Calcium</keyword>
<dbReference type="Pfam" id="PF14486">
    <property type="entry name" value="DUF4432"/>
    <property type="match status" value="1"/>
</dbReference>
<dbReference type="GO" id="GO:0030246">
    <property type="term" value="F:carbohydrate binding"/>
    <property type="evidence" value="ECO:0007669"/>
    <property type="project" value="InterPro"/>
</dbReference>
<protein>
    <submittedName>
        <fullName evidence="4">DUF4432 family protein</fullName>
    </submittedName>
</protein>
<comment type="subunit">
    <text evidence="2">Monomer.</text>
</comment>
<organism evidence="4 5">
    <name type="scientific">Arundinibacter roseus</name>
    <dbReference type="NCBI Taxonomy" id="2070510"/>
    <lineage>
        <taxon>Bacteria</taxon>
        <taxon>Pseudomonadati</taxon>
        <taxon>Bacteroidota</taxon>
        <taxon>Cytophagia</taxon>
        <taxon>Cytophagales</taxon>
        <taxon>Spirosomataceae</taxon>
        <taxon>Arundinibacter</taxon>
    </lineage>
</organism>
<evidence type="ECO:0000256" key="2">
    <source>
        <dbReference type="ARBA" id="ARBA00011245"/>
    </source>
</evidence>
<keyword evidence="5" id="KW-1185">Reference proteome</keyword>
<dbReference type="Gene3D" id="2.70.98.10">
    <property type="match status" value="1"/>
</dbReference>
<dbReference type="InterPro" id="IPR027839">
    <property type="entry name" value="DUF4432"/>
</dbReference>
<dbReference type="RefSeq" id="WP_132121465.1">
    <property type="nucleotide sequence ID" value="NZ_SMJU01000017.1"/>
</dbReference>
<reference evidence="4 5" key="1">
    <citation type="submission" date="2019-02" db="EMBL/GenBank/DDBJ databases">
        <title>Arundinibacter roseus gen. nov., sp. nov., a new member of the family Cytophagaceae.</title>
        <authorList>
            <person name="Szuroczki S."/>
            <person name="Khayer B."/>
            <person name="Sproer C."/>
            <person name="Toumi M."/>
            <person name="Szabo A."/>
            <person name="Felfoldi T."/>
            <person name="Schumann P."/>
            <person name="Toth E."/>
        </authorList>
    </citation>
    <scope>NUCLEOTIDE SEQUENCE [LARGE SCALE GENOMIC DNA]</scope>
    <source>
        <strain evidence="4 5">DMA-k-7a</strain>
    </source>
</reference>
<dbReference type="Proteomes" id="UP000295706">
    <property type="component" value="Unassembled WGS sequence"/>
</dbReference>